<feature type="transmembrane region" description="Helical" evidence="5">
    <location>
        <begin position="306"/>
        <end position="323"/>
    </location>
</feature>
<reference evidence="7" key="1">
    <citation type="submission" date="2020-01" db="EMBL/GenBank/DDBJ databases">
        <title>Development of genomics and gene disruption for Polysphondylium violaceum indicates a role for the polyketide synthase stlB in stalk morphogenesis.</title>
        <authorList>
            <person name="Narita B."/>
            <person name="Kawabe Y."/>
            <person name="Kin K."/>
            <person name="Saito T."/>
            <person name="Gibbs R."/>
            <person name="Kuspa A."/>
            <person name="Muzny D."/>
            <person name="Queller D."/>
            <person name="Richards S."/>
            <person name="Strassman J."/>
            <person name="Sucgang R."/>
            <person name="Worley K."/>
            <person name="Schaap P."/>
        </authorList>
    </citation>
    <scope>NUCLEOTIDE SEQUENCE</scope>
    <source>
        <strain evidence="7">QSvi11</strain>
    </source>
</reference>
<dbReference type="GO" id="GO:0016020">
    <property type="term" value="C:membrane"/>
    <property type="evidence" value="ECO:0007669"/>
    <property type="project" value="UniProtKB-SubCell"/>
</dbReference>
<evidence type="ECO:0000256" key="2">
    <source>
        <dbReference type="ARBA" id="ARBA00022692"/>
    </source>
</evidence>
<evidence type="ECO:0000256" key="1">
    <source>
        <dbReference type="ARBA" id="ARBA00004141"/>
    </source>
</evidence>
<dbReference type="GO" id="GO:0140359">
    <property type="term" value="F:ABC-type transporter activity"/>
    <property type="evidence" value="ECO:0007669"/>
    <property type="project" value="InterPro"/>
</dbReference>
<proteinExistence type="predicted"/>
<feature type="transmembrane region" description="Helical" evidence="5">
    <location>
        <begin position="370"/>
        <end position="389"/>
    </location>
</feature>
<feature type="transmembrane region" description="Helical" evidence="5">
    <location>
        <begin position="197"/>
        <end position="219"/>
    </location>
</feature>
<keyword evidence="8" id="KW-1185">Reference proteome</keyword>
<comment type="caution">
    <text evidence="7">The sequence shown here is derived from an EMBL/GenBank/DDBJ whole genome shotgun (WGS) entry which is preliminary data.</text>
</comment>
<keyword evidence="3 5" id="KW-1133">Transmembrane helix</keyword>
<dbReference type="InterPro" id="IPR027417">
    <property type="entry name" value="P-loop_NTPase"/>
</dbReference>
<evidence type="ECO:0000313" key="8">
    <source>
        <dbReference type="Proteomes" id="UP000695562"/>
    </source>
</evidence>
<protein>
    <recommendedName>
        <fullName evidence="6">ABC-2 type transporter transmembrane domain-containing protein</fullName>
    </recommendedName>
</protein>
<accession>A0A8J4PJC7</accession>
<keyword evidence="2 5" id="KW-0812">Transmembrane</keyword>
<dbReference type="Proteomes" id="UP000695562">
    <property type="component" value="Unassembled WGS sequence"/>
</dbReference>
<dbReference type="SUPFAM" id="SSF52540">
    <property type="entry name" value="P-loop containing nucleoside triphosphate hydrolases"/>
    <property type="match status" value="1"/>
</dbReference>
<organism evidence="7 8">
    <name type="scientific">Polysphondylium violaceum</name>
    <dbReference type="NCBI Taxonomy" id="133409"/>
    <lineage>
        <taxon>Eukaryota</taxon>
        <taxon>Amoebozoa</taxon>
        <taxon>Evosea</taxon>
        <taxon>Eumycetozoa</taxon>
        <taxon>Dictyostelia</taxon>
        <taxon>Dictyosteliales</taxon>
        <taxon>Dictyosteliaceae</taxon>
        <taxon>Polysphondylium</taxon>
    </lineage>
</organism>
<dbReference type="AlphaFoldDB" id="A0A8J4PJC7"/>
<evidence type="ECO:0000256" key="3">
    <source>
        <dbReference type="ARBA" id="ARBA00022989"/>
    </source>
</evidence>
<evidence type="ECO:0000313" key="7">
    <source>
        <dbReference type="EMBL" id="KAF2068382.1"/>
    </source>
</evidence>
<feature type="transmembrane region" description="Helical" evidence="5">
    <location>
        <begin position="277"/>
        <end position="299"/>
    </location>
</feature>
<evidence type="ECO:0000256" key="4">
    <source>
        <dbReference type="ARBA" id="ARBA00023136"/>
    </source>
</evidence>
<dbReference type="InterPro" id="IPR026082">
    <property type="entry name" value="ABCA"/>
</dbReference>
<gene>
    <name evidence="7" type="ORF">CYY_010291</name>
</gene>
<feature type="domain" description="ABC-2 type transporter transmembrane" evidence="6">
    <location>
        <begin position="180"/>
        <end position="386"/>
    </location>
</feature>
<keyword evidence="4 5" id="KW-0472">Membrane</keyword>
<dbReference type="InterPro" id="IPR013525">
    <property type="entry name" value="ABC2_TM"/>
</dbReference>
<dbReference type="Pfam" id="PF12698">
    <property type="entry name" value="ABC2_membrane_3"/>
    <property type="match status" value="1"/>
</dbReference>
<dbReference type="EMBL" id="AJWJ01001021">
    <property type="protein sequence ID" value="KAF2068382.1"/>
    <property type="molecule type" value="Genomic_DNA"/>
</dbReference>
<feature type="transmembrane region" description="Helical" evidence="5">
    <location>
        <begin position="329"/>
        <end position="349"/>
    </location>
</feature>
<name>A0A8J4PJC7_9MYCE</name>
<evidence type="ECO:0000259" key="6">
    <source>
        <dbReference type="Pfam" id="PF12698"/>
    </source>
</evidence>
<feature type="transmembrane region" description="Helical" evidence="5">
    <location>
        <begin position="240"/>
        <end position="265"/>
    </location>
</feature>
<evidence type="ECO:0000256" key="5">
    <source>
        <dbReference type="SAM" id="Phobius"/>
    </source>
</evidence>
<feature type="non-terminal residue" evidence="7">
    <location>
        <position position="1"/>
    </location>
</feature>
<dbReference type="Gene3D" id="3.40.50.300">
    <property type="entry name" value="P-loop containing nucleotide triphosphate hydrolases"/>
    <property type="match status" value="1"/>
</dbReference>
<dbReference type="PANTHER" id="PTHR19229">
    <property type="entry name" value="ATP-BINDING CASSETTE TRANSPORTER SUBFAMILY A ABCA"/>
    <property type="match status" value="1"/>
</dbReference>
<comment type="subcellular location">
    <subcellularLocation>
        <location evidence="1">Membrane</location>
        <topology evidence="1">Multi-pass membrane protein</topology>
    </subcellularLocation>
</comment>
<sequence length="507" mass="58660">MITVLSNLKKIEWSEFKLGQSSSSFNEEPNNVYSNETHWIWIGNPNNYNLHSLLQHFPPELTIYKELYGPQTWDLVNYKPPIVSQSKPNFTISNDFSDQTIVKFYQNNYNKIVDETLISPYCLVTFNKFSNNKLSFNIEMLGNDWYVNYPLWGLETKFNNMYYRYLLGDEDFKITDTRLGKMRTAENVNVIYYVPDLALVSIFPIANSLLFIEFVCHLVSEKNGKHLALMNIMGIKLWRVSLGNFISFFSLYSISFLLMFLISLFAQEVRSNAGEMFALWLLYGLSLVSFSFFFSLFFCSSSKAMVGSYLFVFLGTTIILILPVSGVPILPYLLFLPCFSFEYGMFFIYGYQKIYENETYSFGTSFFGKVLLSLFFQTIFYFVGFIYLYDVLPKEYGFSKPWSYPFLYLKRKLGRKTNMNQVVDSLNYSIDINSIVEDDSFDCKKERELAFKEGSSILRCMDLCKIYKNNKEALTDFCLCGGEGDVLGLLGPNGAGKTTFIHLLCGI</sequence>